<keyword evidence="2" id="KW-1185">Reference proteome</keyword>
<gene>
    <name evidence="1" type="ORF">AB0L03_11955</name>
</gene>
<protein>
    <recommendedName>
        <fullName evidence="3">MBL fold metallo-hydrolase</fullName>
    </recommendedName>
</protein>
<dbReference type="EMBL" id="JBFASG010000009">
    <property type="protein sequence ID" value="MEV4923548.1"/>
    <property type="molecule type" value="Genomic_DNA"/>
</dbReference>
<name>A0ABV3IT55_9ACTN</name>
<comment type="caution">
    <text evidence="1">The sequence shown here is derived from an EMBL/GenBank/DDBJ whole genome shotgun (WGS) entry which is preliminary data.</text>
</comment>
<reference evidence="1 2" key="1">
    <citation type="submission" date="2024-06" db="EMBL/GenBank/DDBJ databases">
        <title>The Natural Products Discovery Center: Release of the First 8490 Sequenced Strains for Exploring Actinobacteria Biosynthetic Diversity.</title>
        <authorList>
            <person name="Kalkreuter E."/>
            <person name="Kautsar S.A."/>
            <person name="Yang D."/>
            <person name="Bader C.D."/>
            <person name="Teijaro C.N."/>
            <person name="Fluegel L."/>
            <person name="Davis C.M."/>
            <person name="Simpson J.R."/>
            <person name="Lauterbach L."/>
            <person name="Steele A.D."/>
            <person name="Gui C."/>
            <person name="Meng S."/>
            <person name="Li G."/>
            <person name="Viehrig K."/>
            <person name="Ye F."/>
            <person name="Su P."/>
            <person name="Kiefer A.F."/>
            <person name="Nichols A."/>
            <person name="Cepeda A.J."/>
            <person name="Yan W."/>
            <person name="Fan B."/>
            <person name="Jiang Y."/>
            <person name="Adhikari A."/>
            <person name="Zheng C.-J."/>
            <person name="Schuster L."/>
            <person name="Cowan T.M."/>
            <person name="Smanski M.J."/>
            <person name="Chevrette M.G."/>
            <person name="De Carvalho L.P.S."/>
            <person name="Shen B."/>
        </authorList>
    </citation>
    <scope>NUCLEOTIDE SEQUENCE [LARGE SCALE GENOMIC DNA]</scope>
    <source>
        <strain evidence="1 2">NPDC053791</strain>
    </source>
</reference>
<organism evidence="1 2">
    <name type="scientific">Streptomyces roseoverticillatus</name>
    <dbReference type="NCBI Taxonomy" id="66429"/>
    <lineage>
        <taxon>Bacteria</taxon>
        <taxon>Bacillati</taxon>
        <taxon>Actinomycetota</taxon>
        <taxon>Actinomycetes</taxon>
        <taxon>Kitasatosporales</taxon>
        <taxon>Streptomycetaceae</taxon>
        <taxon>Streptomyces</taxon>
    </lineage>
</organism>
<accession>A0ABV3IT55</accession>
<sequence>MALPKKGSRKIVVDGTAYRWRLRRRPTYDQGMGWSPMAYAVEHLENPGTTLLVDTGGPHTRNWMGAPSAPVLPSAVAEAVRTARARGWEPAIPGAPFRLALTGPTNRRP</sequence>
<evidence type="ECO:0008006" key="3">
    <source>
        <dbReference type="Google" id="ProtNLM"/>
    </source>
</evidence>
<evidence type="ECO:0000313" key="1">
    <source>
        <dbReference type="EMBL" id="MEV4923548.1"/>
    </source>
</evidence>
<dbReference type="RefSeq" id="WP_366087808.1">
    <property type="nucleotide sequence ID" value="NZ_JBFASG010000009.1"/>
</dbReference>
<dbReference type="Proteomes" id="UP001552479">
    <property type="component" value="Unassembled WGS sequence"/>
</dbReference>
<proteinExistence type="predicted"/>
<evidence type="ECO:0000313" key="2">
    <source>
        <dbReference type="Proteomes" id="UP001552479"/>
    </source>
</evidence>